<proteinExistence type="predicted"/>
<comment type="caution">
    <text evidence="1">The sequence shown here is derived from an EMBL/GenBank/DDBJ whole genome shotgun (WGS) entry which is preliminary data.</text>
</comment>
<keyword evidence="2" id="KW-1185">Reference proteome</keyword>
<accession>A0A409W997</accession>
<protein>
    <submittedName>
        <fullName evidence="1">Uncharacterized protein</fullName>
    </submittedName>
</protein>
<evidence type="ECO:0000313" key="1">
    <source>
        <dbReference type="EMBL" id="PPQ75065.1"/>
    </source>
</evidence>
<dbReference type="EMBL" id="NHTK01005704">
    <property type="protein sequence ID" value="PPQ75065.1"/>
    <property type="molecule type" value="Genomic_DNA"/>
</dbReference>
<gene>
    <name evidence="1" type="ORF">CVT24_010469</name>
</gene>
<organism evidence="1 2">
    <name type="scientific">Panaeolus cyanescens</name>
    <dbReference type="NCBI Taxonomy" id="181874"/>
    <lineage>
        <taxon>Eukaryota</taxon>
        <taxon>Fungi</taxon>
        <taxon>Dikarya</taxon>
        <taxon>Basidiomycota</taxon>
        <taxon>Agaricomycotina</taxon>
        <taxon>Agaricomycetes</taxon>
        <taxon>Agaricomycetidae</taxon>
        <taxon>Agaricales</taxon>
        <taxon>Agaricineae</taxon>
        <taxon>Galeropsidaceae</taxon>
        <taxon>Panaeolus</taxon>
    </lineage>
</organism>
<sequence length="172" mass="19113">MAGVPIKSEKTSQTLTTGVFVKSEVADDGDFKHGATNVQCWNATAKEKCALLGEMASELLGIKHQRPGRVIMLAVYAPDGYSALKVEDLQQQIVYEDPTCFELWQPKNRPKSDVQYLFCHPSLALQQSLDFEFILPAAKHGPGYKVELTVPPARDFGRKLGTLFYPSVQRIV</sequence>
<dbReference type="Proteomes" id="UP000284842">
    <property type="component" value="Unassembled WGS sequence"/>
</dbReference>
<evidence type="ECO:0000313" key="2">
    <source>
        <dbReference type="Proteomes" id="UP000284842"/>
    </source>
</evidence>
<name>A0A409W997_9AGAR</name>
<dbReference type="AlphaFoldDB" id="A0A409W997"/>
<reference evidence="1 2" key="1">
    <citation type="journal article" date="2018" name="Evol. Lett.">
        <title>Horizontal gene cluster transfer increased hallucinogenic mushroom diversity.</title>
        <authorList>
            <person name="Reynolds H.T."/>
            <person name="Vijayakumar V."/>
            <person name="Gluck-Thaler E."/>
            <person name="Korotkin H.B."/>
            <person name="Matheny P.B."/>
            <person name="Slot J.C."/>
        </authorList>
    </citation>
    <scope>NUCLEOTIDE SEQUENCE [LARGE SCALE GENOMIC DNA]</scope>
    <source>
        <strain evidence="1 2">2629</strain>
    </source>
</reference>
<dbReference type="InParanoid" id="A0A409W997"/>